<comment type="caution">
    <text evidence="1">The sequence shown here is derived from an EMBL/GenBank/DDBJ whole genome shotgun (WGS) entry which is preliminary data.</text>
</comment>
<gene>
    <name evidence="1" type="ORF">ACFPYI_19195</name>
</gene>
<protein>
    <submittedName>
        <fullName evidence="1">Uncharacterized protein</fullName>
    </submittedName>
</protein>
<dbReference type="AlphaFoldDB" id="A0ABD5RS88"/>
<organism evidence="1 2">
    <name type="scientific">Halomarina salina</name>
    <dbReference type="NCBI Taxonomy" id="1872699"/>
    <lineage>
        <taxon>Archaea</taxon>
        <taxon>Methanobacteriati</taxon>
        <taxon>Methanobacteriota</taxon>
        <taxon>Stenosarchaea group</taxon>
        <taxon>Halobacteria</taxon>
        <taxon>Halobacteriales</taxon>
        <taxon>Natronomonadaceae</taxon>
        <taxon>Halomarina</taxon>
    </lineage>
</organism>
<name>A0ABD5RS88_9EURY</name>
<evidence type="ECO:0000313" key="2">
    <source>
        <dbReference type="Proteomes" id="UP001596099"/>
    </source>
</evidence>
<dbReference type="PROSITE" id="PS51257">
    <property type="entry name" value="PROKAR_LIPOPROTEIN"/>
    <property type="match status" value="1"/>
</dbReference>
<keyword evidence="2" id="KW-1185">Reference proteome</keyword>
<dbReference type="InterPro" id="IPR006311">
    <property type="entry name" value="TAT_signal"/>
</dbReference>
<dbReference type="EMBL" id="JBHSQH010000001">
    <property type="protein sequence ID" value="MFC5973460.1"/>
    <property type="molecule type" value="Genomic_DNA"/>
</dbReference>
<evidence type="ECO:0000313" key="1">
    <source>
        <dbReference type="EMBL" id="MFC5973460.1"/>
    </source>
</evidence>
<accession>A0ABD5RS88</accession>
<proteinExistence type="predicted"/>
<dbReference type="Proteomes" id="UP001596099">
    <property type="component" value="Unassembled WGS sequence"/>
</dbReference>
<dbReference type="RefSeq" id="WP_247418015.1">
    <property type="nucleotide sequence ID" value="NZ_JALLGW010000001.1"/>
</dbReference>
<dbReference type="PROSITE" id="PS51318">
    <property type="entry name" value="TAT"/>
    <property type="match status" value="1"/>
</dbReference>
<reference evidence="1 2" key="1">
    <citation type="journal article" date="2019" name="Int. J. Syst. Evol. Microbiol.">
        <title>The Global Catalogue of Microorganisms (GCM) 10K type strain sequencing project: providing services to taxonomists for standard genome sequencing and annotation.</title>
        <authorList>
            <consortium name="The Broad Institute Genomics Platform"/>
            <consortium name="The Broad Institute Genome Sequencing Center for Infectious Disease"/>
            <person name="Wu L."/>
            <person name="Ma J."/>
        </authorList>
    </citation>
    <scope>NUCLEOTIDE SEQUENCE [LARGE SCALE GENOMIC DNA]</scope>
    <source>
        <strain evidence="1 2">CGMCC 1.12543</strain>
    </source>
</reference>
<sequence>MTHYTRRTLLAAAGSLTAGLAGCLSLGSETNGSASTSNGTNGSGAIQAARIEGTTLVIELRPETTVDRLTVIDPSGAAFADRTVTTGATRVSVEIGTRYTPGEYRIHAVRDDEQIATTALEIAPEIEILDVRVGANHMDEMPDSLGNSRKVEAIATVLNSGTGPAAIAGLLFGGGVPNPSERGKIQSEARRSGIYNLEAGGDVEELVLLSGKKETLYSTTLPFSWAQTSGGCRPGDGSITVSVLYSHGQREARWVGNVSYSEGADRYECKTTLTEAD</sequence>